<accession>A0A345E4H9</accession>
<dbReference type="KEGG" id="haj:DU500_12070"/>
<evidence type="ECO:0000313" key="3">
    <source>
        <dbReference type="EMBL" id="AXG10471.1"/>
    </source>
</evidence>
<dbReference type="KEGG" id="haq:DU484_11795"/>
<dbReference type="Pfam" id="PF25942">
    <property type="entry name" value="Ig_halo"/>
    <property type="match status" value="1"/>
</dbReference>
<protein>
    <recommendedName>
        <fullName evidence="1">Ig-like domain-containing protein</fullName>
    </recommendedName>
</protein>
<evidence type="ECO:0000313" key="2">
    <source>
        <dbReference type="EMBL" id="AXG07101.1"/>
    </source>
</evidence>
<sequence length="125" mass="13333">MVPSRRAVLRATGTTTLVGFAGCLGALRSGRVGVRIDNRDDRRHAVDVEFLSDGELVAERRFTVDGGTERTAENVVVAGEYRVDVTLDGETHTSVEFTMQGCTDNALFVGIDADGAVEAGVLDEC</sequence>
<dbReference type="EMBL" id="CP031150">
    <property type="protein sequence ID" value="AXG07101.1"/>
    <property type="molecule type" value="Genomic_DNA"/>
</dbReference>
<keyword evidence="5" id="KW-1185">Reference proteome</keyword>
<feature type="domain" description="Ig-like" evidence="1">
    <location>
        <begin position="42"/>
        <end position="119"/>
    </location>
</feature>
<dbReference type="InterPro" id="IPR058929">
    <property type="entry name" value="Ig_halo"/>
</dbReference>
<organism evidence="3 4">
    <name type="scientific">Haloplanus rubicundus</name>
    <dbReference type="NCBI Taxonomy" id="1547898"/>
    <lineage>
        <taxon>Archaea</taxon>
        <taxon>Methanobacteriati</taxon>
        <taxon>Methanobacteriota</taxon>
        <taxon>Stenosarchaea group</taxon>
        <taxon>Halobacteria</taxon>
        <taxon>Halobacteriales</taxon>
        <taxon>Haloferacaceae</taxon>
        <taxon>Haloplanus</taxon>
    </lineage>
</organism>
<proteinExistence type="predicted"/>
<dbReference type="AlphaFoldDB" id="A0A345EE49"/>
<dbReference type="Proteomes" id="UP000253273">
    <property type="component" value="Chromosome"/>
</dbReference>
<evidence type="ECO:0000259" key="1">
    <source>
        <dbReference type="Pfam" id="PF25942"/>
    </source>
</evidence>
<name>A0A345EE49_9EURY</name>
<accession>A0A345EE49</accession>
<dbReference type="OrthoDB" id="306596at2157"/>
<dbReference type="Proteomes" id="UP000252985">
    <property type="component" value="Chromosome"/>
</dbReference>
<dbReference type="RefSeq" id="WP_114586233.1">
    <property type="nucleotide sequence ID" value="NZ_CP031148.1"/>
</dbReference>
<gene>
    <name evidence="3" type="ORF">DU484_11795</name>
    <name evidence="2" type="ORF">DU500_12070</name>
</gene>
<dbReference type="EMBL" id="CP031148">
    <property type="protein sequence ID" value="AXG10471.1"/>
    <property type="molecule type" value="Genomic_DNA"/>
</dbReference>
<reference evidence="2 5" key="2">
    <citation type="submission" date="2018-07" db="EMBL/GenBank/DDBJ databases">
        <title>Genome sequences of Haloplanus sp. CBA1113.</title>
        <authorList>
            <person name="Kim Y.B."/>
            <person name="Roh S.W."/>
        </authorList>
    </citation>
    <scope>NUCLEOTIDE SEQUENCE [LARGE SCALE GENOMIC DNA]</scope>
    <source>
        <strain evidence="2 5">CBA1113</strain>
    </source>
</reference>
<evidence type="ECO:0000313" key="4">
    <source>
        <dbReference type="Proteomes" id="UP000252985"/>
    </source>
</evidence>
<reference evidence="3 4" key="1">
    <citation type="submission" date="2018-07" db="EMBL/GenBank/DDBJ databases">
        <title>Genome sequences of Haloplanus sp. CBA1112.</title>
        <authorList>
            <person name="Kim Y.B."/>
            <person name="Roh S.W."/>
        </authorList>
    </citation>
    <scope>NUCLEOTIDE SEQUENCE [LARGE SCALE GENOMIC DNA]</scope>
    <source>
        <strain evidence="3 4">CBA1112</strain>
    </source>
</reference>
<dbReference type="PROSITE" id="PS51257">
    <property type="entry name" value="PROKAR_LIPOPROTEIN"/>
    <property type="match status" value="1"/>
</dbReference>
<dbReference type="GeneID" id="37287671"/>
<evidence type="ECO:0000313" key="5">
    <source>
        <dbReference type="Proteomes" id="UP000253273"/>
    </source>
</evidence>